<dbReference type="AlphaFoldDB" id="A0A804NXW2"/>
<proteinExistence type="inferred from homology"/>
<organism evidence="3 4">
    <name type="scientific">Zea mays</name>
    <name type="common">Maize</name>
    <dbReference type="NCBI Taxonomy" id="4577"/>
    <lineage>
        <taxon>Eukaryota</taxon>
        <taxon>Viridiplantae</taxon>
        <taxon>Streptophyta</taxon>
        <taxon>Embryophyta</taxon>
        <taxon>Tracheophyta</taxon>
        <taxon>Spermatophyta</taxon>
        <taxon>Magnoliopsida</taxon>
        <taxon>Liliopsida</taxon>
        <taxon>Poales</taxon>
        <taxon>Poaceae</taxon>
        <taxon>PACMAD clade</taxon>
        <taxon>Panicoideae</taxon>
        <taxon>Andropogonodae</taxon>
        <taxon>Andropogoneae</taxon>
        <taxon>Tripsacinae</taxon>
        <taxon>Zea</taxon>
    </lineage>
</organism>
<dbReference type="Proteomes" id="UP000007305">
    <property type="component" value="Chromosome 4"/>
</dbReference>
<dbReference type="GO" id="GO:0006355">
    <property type="term" value="P:regulation of DNA-templated transcription"/>
    <property type="evidence" value="ECO:0007669"/>
    <property type="project" value="InterPro"/>
</dbReference>
<dbReference type="GO" id="GO:0003824">
    <property type="term" value="F:catalytic activity"/>
    <property type="evidence" value="ECO:0007669"/>
    <property type="project" value="InterPro"/>
</dbReference>
<dbReference type="InterPro" id="IPR027728">
    <property type="entry name" value="Topless_fam"/>
</dbReference>
<evidence type="ECO:0000313" key="3">
    <source>
        <dbReference type="EnsemblPlants" id="Zm00001eb194540_P001"/>
    </source>
</evidence>
<feature type="domain" description="Fumarylacetoacetase-like C-terminal" evidence="2">
    <location>
        <begin position="202"/>
        <end position="265"/>
    </location>
</feature>
<dbReference type="InParanoid" id="A0A804NXW2"/>
<comment type="similarity">
    <text evidence="1">Belongs to the FAH family.</text>
</comment>
<dbReference type="SUPFAM" id="SSF56529">
    <property type="entry name" value="FAH"/>
    <property type="match status" value="1"/>
</dbReference>
<evidence type="ECO:0000313" key="4">
    <source>
        <dbReference type="Proteomes" id="UP000007305"/>
    </source>
</evidence>
<keyword evidence="4" id="KW-1185">Reference proteome</keyword>
<evidence type="ECO:0000259" key="2">
    <source>
        <dbReference type="Pfam" id="PF01557"/>
    </source>
</evidence>
<dbReference type="InterPro" id="IPR036663">
    <property type="entry name" value="Fumarylacetoacetase_C_sf"/>
</dbReference>
<reference evidence="4" key="1">
    <citation type="journal article" date="2009" name="Science">
        <title>The B73 maize genome: complexity, diversity, and dynamics.</title>
        <authorList>
            <person name="Schnable P.S."/>
            <person name="Ware D."/>
            <person name="Fulton R.S."/>
            <person name="Stein J.C."/>
            <person name="Wei F."/>
            <person name="Pasternak S."/>
            <person name="Liang C."/>
            <person name="Zhang J."/>
            <person name="Fulton L."/>
            <person name="Graves T.A."/>
            <person name="Minx P."/>
            <person name="Reily A.D."/>
            <person name="Courtney L."/>
            <person name="Kruchowski S.S."/>
            <person name="Tomlinson C."/>
            <person name="Strong C."/>
            <person name="Delehaunty K."/>
            <person name="Fronick C."/>
            <person name="Courtney B."/>
            <person name="Rock S.M."/>
            <person name="Belter E."/>
            <person name="Du F."/>
            <person name="Kim K."/>
            <person name="Abbott R.M."/>
            <person name="Cotton M."/>
            <person name="Levy A."/>
            <person name="Marchetto P."/>
            <person name="Ochoa K."/>
            <person name="Jackson S.M."/>
            <person name="Gillam B."/>
            <person name="Chen W."/>
            <person name="Yan L."/>
            <person name="Higginbotham J."/>
            <person name="Cardenas M."/>
            <person name="Waligorski J."/>
            <person name="Applebaum E."/>
            <person name="Phelps L."/>
            <person name="Falcone J."/>
            <person name="Kanchi K."/>
            <person name="Thane T."/>
            <person name="Scimone A."/>
            <person name="Thane N."/>
            <person name="Henke J."/>
            <person name="Wang T."/>
            <person name="Ruppert J."/>
            <person name="Shah N."/>
            <person name="Rotter K."/>
            <person name="Hodges J."/>
            <person name="Ingenthron E."/>
            <person name="Cordes M."/>
            <person name="Kohlberg S."/>
            <person name="Sgro J."/>
            <person name="Delgado B."/>
            <person name="Mead K."/>
            <person name="Chinwalla A."/>
            <person name="Leonard S."/>
            <person name="Crouse K."/>
            <person name="Collura K."/>
            <person name="Kudrna D."/>
            <person name="Currie J."/>
            <person name="He R."/>
            <person name="Angelova A."/>
            <person name="Rajasekar S."/>
            <person name="Mueller T."/>
            <person name="Lomeli R."/>
            <person name="Scara G."/>
            <person name="Ko A."/>
            <person name="Delaney K."/>
            <person name="Wissotski M."/>
            <person name="Lopez G."/>
            <person name="Campos D."/>
            <person name="Braidotti M."/>
            <person name="Ashley E."/>
            <person name="Golser W."/>
            <person name="Kim H."/>
            <person name="Lee S."/>
            <person name="Lin J."/>
            <person name="Dujmic Z."/>
            <person name="Kim W."/>
            <person name="Talag J."/>
            <person name="Zuccolo A."/>
            <person name="Fan C."/>
            <person name="Sebastian A."/>
            <person name="Kramer M."/>
            <person name="Spiegel L."/>
            <person name="Nascimento L."/>
            <person name="Zutavern T."/>
            <person name="Miller B."/>
            <person name="Ambroise C."/>
            <person name="Muller S."/>
            <person name="Spooner W."/>
            <person name="Narechania A."/>
            <person name="Ren L."/>
            <person name="Wei S."/>
            <person name="Kumari S."/>
            <person name="Faga B."/>
            <person name="Levy M.J."/>
            <person name="McMahan L."/>
            <person name="Van Buren P."/>
            <person name="Vaughn M.W."/>
            <person name="Ying K."/>
            <person name="Yeh C.-T."/>
            <person name="Emrich S.J."/>
            <person name="Jia Y."/>
            <person name="Kalyanaraman A."/>
            <person name="Hsia A.-P."/>
            <person name="Barbazuk W.B."/>
            <person name="Baucom R.S."/>
            <person name="Brutnell T.P."/>
            <person name="Carpita N.C."/>
            <person name="Chaparro C."/>
            <person name="Chia J.-M."/>
            <person name="Deragon J.-M."/>
            <person name="Estill J.C."/>
            <person name="Fu Y."/>
            <person name="Jeddeloh J.A."/>
            <person name="Han Y."/>
            <person name="Lee H."/>
            <person name="Li P."/>
            <person name="Lisch D.R."/>
            <person name="Liu S."/>
            <person name="Liu Z."/>
            <person name="Nagel D.H."/>
            <person name="McCann M.C."/>
            <person name="SanMiguel P."/>
            <person name="Myers A.M."/>
            <person name="Nettleton D."/>
            <person name="Nguyen J."/>
            <person name="Penning B.W."/>
            <person name="Ponnala L."/>
            <person name="Schneider K.L."/>
            <person name="Schwartz D.C."/>
            <person name="Sharma A."/>
            <person name="Soderlund C."/>
            <person name="Springer N.M."/>
            <person name="Sun Q."/>
            <person name="Wang H."/>
            <person name="Waterman M."/>
            <person name="Westerman R."/>
            <person name="Wolfgruber T.K."/>
            <person name="Yang L."/>
            <person name="Yu Y."/>
            <person name="Zhang L."/>
            <person name="Zhou S."/>
            <person name="Zhu Q."/>
            <person name="Bennetzen J.L."/>
            <person name="Dawe R.K."/>
            <person name="Jiang J."/>
            <person name="Jiang N."/>
            <person name="Presting G.G."/>
            <person name="Wessler S.R."/>
            <person name="Aluru S."/>
            <person name="Martienssen R.A."/>
            <person name="Clifton S.W."/>
            <person name="McCombie W.R."/>
            <person name="Wing R.A."/>
            <person name="Wilson R.K."/>
        </authorList>
    </citation>
    <scope>NUCLEOTIDE SEQUENCE [LARGE SCALE GENOMIC DNA]</scope>
    <source>
        <strain evidence="4">cv. B73</strain>
    </source>
</reference>
<dbReference type="InterPro" id="IPR011234">
    <property type="entry name" value="Fumarylacetoacetase-like_C"/>
</dbReference>
<dbReference type="PANTHER" id="PTHR44083">
    <property type="entry name" value="TOPLESS-RELATED PROTEIN 1-RELATED"/>
    <property type="match status" value="1"/>
</dbReference>
<dbReference type="Gene3D" id="3.90.850.10">
    <property type="entry name" value="Fumarylacetoacetase-like, C-terminal domain"/>
    <property type="match status" value="1"/>
</dbReference>
<dbReference type="Gramene" id="Zm00001eb194540_T001">
    <property type="protein sequence ID" value="Zm00001eb194540_P001"/>
    <property type="gene ID" value="Zm00001eb194540"/>
</dbReference>
<protein>
    <recommendedName>
        <fullName evidence="2">Fumarylacetoacetase-like C-terminal domain-containing protein</fullName>
    </recommendedName>
</protein>
<sequence>MLTYPTPRRPPCPPSRSPGDRWSLLSRGLDVPNLTKRCGRFVSTTPCPRRFDLRLHIHREHEAGKTESSSSSPCTAVVAILRCFVSPTKSLCRRETCSCFAPPHPLLRTSVTQQPLPLQQRPYPSSVLARVWISSPHTLHLLSHAAVAPSTPTIVARRSALGLHDAPYTQWRGANFLATGEHNGHGGGRPSLCPAAGPRRKAANDTVEPILFLKPTSSFLHAGVATVAVEIPEPLKSLHHKVELVVVISWRGRDVPEASAMDFVRDFKIDLHKLWSCDLGFNFKHFVHYFALSKNDSYVMSASGGKISLFNMMTFKLVFKGNREPTQDNLRLPEIKGKFDPSKAAALGLRPGPKYRELQVGNSIQSDQFDEMHRESSMSFKTMDDGQVLYVVRLVIAKVLRSLQSMYELESVGSVSGG</sequence>
<dbReference type="EnsemblPlants" id="Zm00001eb194540_T001">
    <property type="protein sequence ID" value="Zm00001eb194540_P001"/>
    <property type="gene ID" value="Zm00001eb194540"/>
</dbReference>
<accession>A0A804NXW2</accession>
<dbReference type="Pfam" id="PF01557">
    <property type="entry name" value="FAA_hydrolase"/>
    <property type="match status" value="1"/>
</dbReference>
<name>A0A804NXW2_MAIZE</name>
<evidence type="ECO:0000256" key="1">
    <source>
        <dbReference type="ARBA" id="ARBA00010211"/>
    </source>
</evidence>
<dbReference type="PANTHER" id="PTHR44083:SF45">
    <property type="entry name" value="TOPLESS-RELATED PROTEIN 1"/>
    <property type="match status" value="1"/>
</dbReference>
<reference evidence="3" key="2">
    <citation type="submission" date="2019-07" db="EMBL/GenBank/DDBJ databases">
        <authorList>
            <person name="Seetharam A."/>
            <person name="Woodhouse M."/>
            <person name="Cannon E."/>
        </authorList>
    </citation>
    <scope>NUCLEOTIDE SEQUENCE [LARGE SCALE GENOMIC DNA]</scope>
    <source>
        <strain evidence="3">cv. B73</strain>
    </source>
</reference>
<reference evidence="3" key="3">
    <citation type="submission" date="2021-05" db="UniProtKB">
        <authorList>
            <consortium name="EnsemblPlants"/>
        </authorList>
    </citation>
    <scope>IDENTIFICATION</scope>
    <source>
        <strain evidence="3">cv. B73</strain>
    </source>
</reference>